<evidence type="ECO:0000313" key="1">
    <source>
        <dbReference type="EnsemblPlants" id="AVESA.00010b.r2.5AG0813090.1.CDS"/>
    </source>
</evidence>
<organism evidence="1 2">
    <name type="scientific">Avena sativa</name>
    <name type="common">Oat</name>
    <dbReference type="NCBI Taxonomy" id="4498"/>
    <lineage>
        <taxon>Eukaryota</taxon>
        <taxon>Viridiplantae</taxon>
        <taxon>Streptophyta</taxon>
        <taxon>Embryophyta</taxon>
        <taxon>Tracheophyta</taxon>
        <taxon>Spermatophyta</taxon>
        <taxon>Magnoliopsida</taxon>
        <taxon>Liliopsida</taxon>
        <taxon>Poales</taxon>
        <taxon>Poaceae</taxon>
        <taxon>BOP clade</taxon>
        <taxon>Pooideae</taxon>
        <taxon>Poodae</taxon>
        <taxon>Poeae</taxon>
        <taxon>Poeae Chloroplast Group 1 (Aveneae type)</taxon>
        <taxon>Aveninae</taxon>
        <taxon>Avena</taxon>
    </lineage>
</organism>
<reference evidence="1" key="1">
    <citation type="submission" date="2021-05" db="EMBL/GenBank/DDBJ databases">
        <authorList>
            <person name="Scholz U."/>
            <person name="Mascher M."/>
            <person name="Fiebig A."/>
        </authorList>
    </citation>
    <scope>NUCLEOTIDE SEQUENCE [LARGE SCALE GENOMIC DNA]</scope>
</reference>
<dbReference type="EnsemblPlants" id="AVESA.00010b.r2.5AG0813090.1">
    <property type="protein sequence ID" value="AVESA.00010b.r2.5AG0813090.1.CDS"/>
    <property type="gene ID" value="AVESA.00010b.r2.5AG0813090"/>
</dbReference>
<keyword evidence="2" id="KW-1185">Reference proteome</keyword>
<reference evidence="1" key="2">
    <citation type="submission" date="2025-09" db="UniProtKB">
        <authorList>
            <consortium name="EnsemblPlants"/>
        </authorList>
    </citation>
    <scope>IDENTIFICATION</scope>
</reference>
<dbReference type="Proteomes" id="UP001732700">
    <property type="component" value="Chromosome 5A"/>
</dbReference>
<evidence type="ECO:0000313" key="2">
    <source>
        <dbReference type="Proteomes" id="UP001732700"/>
    </source>
</evidence>
<sequence length="349" mass="38044">MEETAKVDFGGLTMLSAGLASCLAEENADSNLVFSPLSIYAALAFLAAGARGATLDEILRVAGAQSRGELEEIVARVAGHALKDQSDTGGPRVAFACGIWSELTCPLRPSFRESVVGRFKAEASSVDFINDPEAARAQINAWVARSTRNLIGSVLGPGSITPLTRVLLGNAIYFKGKWVEPFHERNTRSKLFYRLDGGTVDVPFMQSWDSQFIAAHDGFKVLKLRYQMEQAQGHASVSSDRDKCTQFSMCIFLPDARGGLRNLVDMIASRPGFLHGHLPKKRIDVGEFRVPKFKLSFESSVVAVLKKLGLQLPFGDRANLSRMVDGLPMGVTDVIHKAVIERTIRSLTS</sequence>
<protein>
    <submittedName>
        <fullName evidence="1">Uncharacterized protein</fullName>
    </submittedName>
</protein>
<name>A0ACD5XQY8_AVESA</name>
<accession>A0ACD5XQY8</accession>
<proteinExistence type="predicted"/>